<organism evidence="1 2">
    <name type="scientific">Parapedobacter luteus</name>
    <dbReference type="NCBI Taxonomy" id="623280"/>
    <lineage>
        <taxon>Bacteria</taxon>
        <taxon>Pseudomonadati</taxon>
        <taxon>Bacteroidota</taxon>
        <taxon>Sphingobacteriia</taxon>
        <taxon>Sphingobacteriales</taxon>
        <taxon>Sphingobacteriaceae</taxon>
        <taxon>Parapedobacter</taxon>
    </lineage>
</organism>
<dbReference type="Proteomes" id="UP000190541">
    <property type="component" value="Unassembled WGS sequence"/>
</dbReference>
<dbReference type="AlphaFoldDB" id="A0A1T5CJB7"/>
<evidence type="ECO:0000313" key="1">
    <source>
        <dbReference type="EMBL" id="SKB59558.1"/>
    </source>
</evidence>
<evidence type="ECO:0000313" key="2">
    <source>
        <dbReference type="Proteomes" id="UP000190541"/>
    </source>
</evidence>
<name>A0A1T5CJB7_9SPHI</name>
<gene>
    <name evidence="1" type="ORF">SAMN05660226_02270</name>
</gene>
<sequence length="325" mass="36711">MGLTRGHKPPTFVSMRKTKDTIAEAAAIIARAGASGPTPATTPEMIGHYRRHLRLNHMRKGVLLMSPFIPLGPHLTADPDADPFIIRLSSTLRPAGATAYLTLRDGAVEWRYARTWMRYARCPIVRDPLLMQWLDGLFAAFYLEADLPASLDDDLEMLGPWDRVRWVRTNLFEGGRPGETLTEEIDMWVYGLNSTEPLNQFLAWVSEGLDEDGRQFRYTAHGEGGESARFYLLRYGKRRAMAFPAGQPEPLLYLAGIANSILQPDYELRRYRNKKLGKDGILMPLAPQDWEALASAYGPMAVEARFSPIHRHTETANGRRRTMDP</sequence>
<reference evidence="1 2" key="1">
    <citation type="submission" date="2017-02" db="EMBL/GenBank/DDBJ databases">
        <authorList>
            <person name="Peterson S.W."/>
        </authorList>
    </citation>
    <scope>NUCLEOTIDE SEQUENCE [LARGE SCALE GENOMIC DNA]</scope>
    <source>
        <strain evidence="1 2">DSM 22899</strain>
    </source>
</reference>
<keyword evidence="2" id="KW-1185">Reference proteome</keyword>
<dbReference type="EMBL" id="FUYS01000004">
    <property type="protein sequence ID" value="SKB59558.1"/>
    <property type="molecule type" value="Genomic_DNA"/>
</dbReference>
<dbReference type="STRING" id="623280.SAMN05660226_02270"/>
<protein>
    <submittedName>
        <fullName evidence="1">Uncharacterized protein</fullName>
    </submittedName>
</protein>
<proteinExistence type="predicted"/>
<accession>A0A1T5CJB7</accession>